<dbReference type="KEGG" id="ssyi:EKG83_21860"/>
<sequence length="148" mass="15418">MRSTTIHQRGPAAVLGALSAFLLAACGTGGDPGAAPPTSTTASSVPAAPPSSAPLSPAPGEPVIGTRYAYDLYVHCGIEFAAFAGRTWKAEQPLPEPRPTPDERGITTYTGYLPGTAVLVDRDTLEFANDRVGTVRFHPVDQEPSPCE</sequence>
<evidence type="ECO:0008006" key="5">
    <source>
        <dbReference type="Google" id="ProtNLM"/>
    </source>
</evidence>
<dbReference type="OrthoDB" id="3692307at2"/>
<reference evidence="4" key="1">
    <citation type="journal article" date="2021" name="Curr. Microbiol.">
        <title>Complete genome of nocamycin-producing strain Saccharothrix syringae NRRL B-16468 reveals the biosynthetic potential for secondary metabolites.</title>
        <authorList>
            <person name="Mo X."/>
            <person name="Yang S."/>
        </authorList>
    </citation>
    <scope>NUCLEOTIDE SEQUENCE [LARGE SCALE GENOMIC DNA]</scope>
    <source>
        <strain evidence="4">ATCC 51364 / DSM 43886 / JCM 6844 / KCTC 9398 / NBRC 14523 / NRRL B-16468 / INA 2240</strain>
    </source>
</reference>
<evidence type="ECO:0000256" key="2">
    <source>
        <dbReference type="SAM" id="SignalP"/>
    </source>
</evidence>
<organism evidence="3 4">
    <name type="scientific">Saccharothrix syringae</name>
    <name type="common">Nocardiopsis syringae</name>
    <dbReference type="NCBI Taxonomy" id="103733"/>
    <lineage>
        <taxon>Bacteria</taxon>
        <taxon>Bacillati</taxon>
        <taxon>Actinomycetota</taxon>
        <taxon>Actinomycetes</taxon>
        <taxon>Pseudonocardiales</taxon>
        <taxon>Pseudonocardiaceae</taxon>
        <taxon>Saccharothrix</taxon>
    </lineage>
</organism>
<evidence type="ECO:0000313" key="4">
    <source>
        <dbReference type="Proteomes" id="UP000325787"/>
    </source>
</evidence>
<feature type="signal peptide" evidence="2">
    <location>
        <begin position="1"/>
        <end position="24"/>
    </location>
</feature>
<dbReference type="EMBL" id="CP034550">
    <property type="protein sequence ID" value="QFZ19725.1"/>
    <property type="molecule type" value="Genomic_DNA"/>
</dbReference>
<evidence type="ECO:0000256" key="1">
    <source>
        <dbReference type="SAM" id="MobiDB-lite"/>
    </source>
</evidence>
<dbReference type="Proteomes" id="UP000325787">
    <property type="component" value="Chromosome"/>
</dbReference>
<feature type="chain" id="PRO_5038504293" description="NlpE C-terminal OB domain-containing protein" evidence="2">
    <location>
        <begin position="25"/>
        <end position="148"/>
    </location>
</feature>
<keyword evidence="4" id="KW-1185">Reference proteome</keyword>
<evidence type="ECO:0000313" key="3">
    <source>
        <dbReference type="EMBL" id="QFZ19725.1"/>
    </source>
</evidence>
<feature type="compositionally biased region" description="Pro residues" evidence="1">
    <location>
        <begin position="47"/>
        <end position="60"/>
    </location>
</feature>
<protein>
    <recommendedName>
        <fullName evidence="5">NlpE C-terminal OB domain-containing protein</fullName>
    </recommendedName>
</protein>
<gene>
    <name evidence="3" type="ORF">EKG83_21860</name>
</gene>
<keyword evidence="2" id="KW-0732">Signal</keyword>
<dbReference type="AlphaFoldDB" id="A0A5Q0H1D8"/>
<name>A0A5Q0H1D8_SACSY</name>
<proteinExistence type="predicted"/>
<dbReference type="RefSeq" id="WP_033429595.1">
    <property type="nucleotide sequence ID" value="NZ_CP034550.1"/>
</dbReference>
<accession>A0A5Q0H1D8</accession>
<feature type="compositionally biased region" description="Low complexity" evidence="1">
    <location>
        <begin position="36"/>
        <end position="46"/>
    </location>
</feature>
<feature type="region of interest" description="Disordered" evidence="1">
    <location>
        <begin position="31"/>
        <end position="60"/>
    </location>
</feature>
<dbReference type="PROSITE" id="PS51257">
    <property type="entry name" value="PROKAR_LIPOPROTEIN"/>
    <property type="match status" value="1"/>
</dbReference>